<evidence type="ECO:0000256" key="1">
    <source>
        <dbReference type="SAM" id="MobiDB-lite"/>
    </source>
</evidence>
<accession>A0A5C8P9H6</accession>
<dbReference type="EMBL" id="VDUZ01000061">
    <property type="protein sequence ID" value="TXL70320.1"/>
    <property type="molecule type" value="Genomic_DNA"/>
</dbReference>
<name>A0A5C8P9H6_9HYPH</name>
<proteinExistence type="predicted"/>
<sequence>MMHEEERRWSDAVRPVTGTAAGRAPPPKGPSLRSGQRGTTRSLAAPVALVLLLTACAAAPICRAPAKPATQVDLYFGRDIGGTAGVSDAQWSLFVDQEVTPRFPDGLTVLDAHGQYRDTASGRISRERSKRLTIVVDDAAAARSRFDAVIDAYKHRFRQQSVLKVETPVCAAF</sequence>
<protein>
    <submittedName>
        <fullName evidence="2">DUF3574 domain-containing protein</fullName>
    </submittedName>
</protein>
<dbReference type="AlphaFoldDB" id="A0A5C8P9H6"/>
<feature type="region of interest" description="Disordered" evidence="1">
    <location>
        <begin position="1"/>
        <end position="39"/>
    </location>
</feature>
<dbReference type="OrthoDB" id="794286at2"/>
<dbReference type="InterPro" id="IPR021957">
    <property type="entry name" value="DUF3574"/>
</dbReference>
<feature type="compositionally biased region" description="Basic and acidic residues" evidence="1">
    <location>
        <begin position="1"/>
        <end position="11"/>
    </location>
</feature>
<keyword evidence="3" id="KW-1185">Reference proteome</keyword>
<dbReference type="RefSeq" id="WP_147851638.1">
    <property type="nucleotide sequence ID" value="NZ_VDUZ01000061.1"/>
</dbReference>
<dbReference type="Pfam" id="PF12098">
    <property type="entry name" value="DUF3574"/>
    <property type="match status" value="1"/>
</dbReference>
<dbReference type="Proteomes" id="UP000321638">
    <property type="component" value="Unassembled WGS sequence"/>
</dbReference>
<comment type="caution">
    <text evidence="2">The sequence shown here is derived from an EMBL/GenBank/DDBJ whole genome shotgun (WGS) entry which is preliminary data.</text>
</comment>
<evidence type="ECO:0000313" key="2">
    <source>
        <dbReference type="EMBL" id="TXL70320.1"/>
    </source>
</evidence>
<evidence type="ECO:0000313" key="3">
    <source>
        <dbReference type="Proteomes" id="UP000321638"/>
    </source>
</evidence>
<organism evidence="2 3">
    <name type="scientific">Vineibacter terrae</name>
    <dbReference type="NCBI Taxonomy" id="2586908"/>
    <lineage>
        <taxon>Bacteria</taxon>
        <taxon>Pseudomonadati</taxon>
        <taxon>Pseudomonadota</taxon>
        <taxon>Alphaproteobacteria</taxon>
        <taxon>Hyphomicrobiales</taxon>
        <taxon>Vineibacter</taxon>
    </lineage>
</organism>
<reference evidence="2 3" key="1">
    <citation type="submission" date="2019-06" db="EMBL/GenBank/DDBJ databases">
        <title>New taxonomy in bacterial strain CC-CFT640, isolated from vineyard.</title>
        <authorList>
            <person name="Lin S.-Y."/>
            <person name="Tsai C.-F."/>
            <person name="Young C.-C."/>
        </authorList>
    </citation>
    <scope>NUCLEOTIDE SEQUENCE [LARGE SCALE GENOMIC DNA]</scope>
    <source>
        <strain evidence="2 3">CC-CFT640</strain>
    </source>
</reference>
<gene>
    <name evidence="2" type="ORF">FHP25_34910</name>
</gene>